<keyword evidence="4" id="KW-0472">Membrane</keyword>
<keyword evidence="1" id="KW-0805">Transcription regulation</keyword>
<keyword evidence="2" id="KW-0238">DNA-binding</keyword>
<keyword evidence="4" id="KW-1133">Transmembrane helix</keyword>
<comment type="caution">
    <text evidence="6">The sequence shown here is derived from an EMBL/GenBank/DDBJ whole genome shotgun (WGS) entry which is preliminary data.</text>
</comment>
<dbReference type="InterPro" id="IPR018060">
    <property type="entry name" value="HTH_AraC"/>
</dbReference>
<dbReference type="Gene3D" id="1.25.40.10">
    <property type="entry name" value="Tetratricopeptide repeat domain"/>
    <property type="match status" value="2"/>
</dbReference>
<dbReference type="SUPFAM" id="SSF48452">
    <property type="entry name" value="TPR-like"/>
    <property type="match status" value="1"/>
</dbReference>
<dbReference type="SUPFAM" id="SSF46689">
    <property type="entry name" value="Homeodomain-like"/>
    <property type="match status" value="1"/>
</dbReference>
<feature type="transmembrane region" description="Helical" evidence="4">
    <location>
        <begin position="319"/>
        <end position="338"/>
    </location>
</feature>
<evidence type="ECO:0000256" key="1">
    <source>
        <dbReference type="ARBA" id="ARBA00023015"/>
    </source>
</evidence>
<keyword evidence="4" id="KW-0812">Transmembrane</keyword>
<accession>A0ABT3HS11</accession>
<proteinExistence type="predicted"/>
<keyword evidence="7" id="KW-1185">Reference proteome</keyword>
<protein>
    <submittedName>
        <fullName evidence="6">Helix-turn-helix transcriptional regulator</fullName>
    </submittedName>
</protein>
<dbReference type="Proteomes" id="UP001163719">
    <property type="component" value="Unassembled WGS sequence"/>
</dbReference>
<evidence type="ECO:0000256" key="3">
    <source>
        <dbReference type="ARBA" id="ARBA00023163"/>
    </source>
</evidence>
<dbReference type="PROSITE" id="PS01124">
    <property type="entry name" value="HTH_ARAC_FAMILY_2"/>
    <property type="match status" value="1"/>
</dbReference>
<dbReference type="RefSeq" id="WP_264744392.1">
    <property type="nucleotide sequence ID" value="NZ_JAPDHV010000007.1"/>
</dbReference>
<keyword evidence="3" id="KW-0804">Transcription</keyword>
<name>A0ABT3HS11_9FLAO</name>
<evidence type="ECO:0000313" key="6">
    <source>
        <dbReference type="EMBL" id="MCW3162475.1"/>
    </source>
</evidence>
<dbReference type="PANTHER" id="PTHR43280:SF2">
    <property type="entry name" value="HTH-TYPE TRANSCRIPTIONAL REGULATOR EXSA"/>
    <property type="match status" value="1"/>
</dbReference>
<dbReference type="PANTHER" id="PTHR43280">
    <property type="entry name" value="ARAC-FAMILY TRANSCRIPTIONAL REGULATOR"/>
    <property type="match status" value="1"/>
</dbReference>
<reference evidence="6" key="1">
    <citation type="submission" date="2022-10" db="EMBL/GenBank/DDBJ databases">
        <title>Chryseobacterium babae sp. nov. isolated from the gut of the beetle Oryctes rhinoceros, and Chryseobacterium kimseyorum sp. nov., isolated from a stick insect rearing cage.</title>
        <authorList>
            <person name="Shelomi M."/>
            <person name="Han C.-J."/>
            <person name="Chen W.-M."/>
            <person name="Chen H.-K."/>
            <person name="Liaw S.-J."/>
            <person name="Muhle E."/>
            <person name="Clermont D."/>
        </authorList>
    </citation>
    <scope>NUCLEOTIDE SEQUENCE</scope>
    <source>
        <strain evidence="6">WLa1L2M3</strain>
    </source>
</reference>
<evidence type="ECO:0000256" key="4">
    <source>
        <dbReference type="SAM" id="Phobius"/>
    </source>
</evidence>
<evidence type="ECO:0000259" key="5">
    <source>
        <dbReference type="PROSITE" id="PS01124"/>
    </source>
</evidence>
<dbReference type="Gene3D" id="1.10.10.60">
    <property type="entry name" value="Homeodomain-like"/>
    <property type="match status" value="2"/>
</dbReference>
<evidence type="ECO:0000313" key="7">
    <source>
        <dbReference type="Proteomes" id="UP001163719"/>
    </source>
</evidence>
<dbReference type="SMART" id="SM00342">
    <property type="entry name" value="HTH_ARAC"/>
    <property type="match status" value="1"/>
</dbReference>
<evidence type="ECO:0000256" key="2">
    <source>
        <dbReference type="ARBA" id="ARBA00023125"/>
    </source>
</evidence>
<dbReference type="EMBL" id="JAPDHV010000007">
    <property type="protein sequence ID" value="MCW3162475.1"/>
    <property type="molecule type" value="Genomic_DNA"/>
</dbReference>
<dbReference type="Pfam" id="PF12833">
    <property type="entry name" value="HTH_18"/>
    <property type="match status" value="1"/>
</dbReference>
<feature type="domain" description="HTH araC/xylS-type" evidence="5">
    <location>
        <begin position="385"/>
        <end position="493"/>
    </location>
</feature>
<dbReference type="InterPro" id="IPR009057">
    <property type="entry name" value="Homeodomain-like_sf"/>
</dbReference>
<sequence>MAKAEYQSNPENAIVLAKQANAISKQIKYSKGMLQSNKILMKLFHDKGEEEKSLFHSNEMINIAKQLNDNNSLAEAHIERGRIFSALGLYEKQKIEIEESIRYIQLERNINKQHYNLSLAYQNLATDYYQKIKAPQDSVMTYLTKSLEEVNKIKDNNDGVDTDSKYDMISYLHMNIGMFYISIHQPQRLDLAQQHLEKSLAIVDNHHFAKLKVDRIPILTTLARFHEISGKYEEAITKAEEILTIEKKQKSPFDRLLAFRILSNSYEGLNRQDSLVKYLNLYTKLSDSLNYARTKQANTTLKNIEQETKSSHERDKKSIILVSAGLILLLIFGIWIYWKNYRKKYHKRYLNIIERLKQRRSFQTNFSSIEKNQEKVNTIPNDTLNSILNKLEKFENSERFTKKNISLTYLANSFSTNTRTLSEVIKQHKGKSFNGYLNSLRIEYITRKLYEDPIFREYKISYLAEACGFSSREVFANIFKKETGVTPSYFIEQIKADNINDILSIKETEN</sequence>
<dbReference type="InterPro" id="IPR011990">
    <property type="entry name" value="TPR-like_helical_dom_sf"/>
</dbReference>
<gene>
    <name evidence="6" type="ORF">OH806_14485</name>
</gene>
<organism evidence="6 7">
    <name type="scientific">Chryseobacterium oryctis</name>
    <dbReference type="NCBI Taxonomy" id="2952618"/>
    <lineage>
        <taxon>Bacteria</taxon>
        <taxon>Pseudomonadati</taxon>
        <taxon>Bacteroidota</taxon>
        <taxon>Flavobacteriia</taxon>
        <taxon>Flavobacteriales</taxon>
        <taxon>Weeksellaceae</taxon>
        <taxon>Chryseobacterium group</taxon>
        <taxon>Chryseobacterium</taxon>
    </lineage>
</organism>